<dbReference type="EMBL" id="DXCF01000003">
    <property type="protein sequence ID" value="HIZ08975.1"/>
    <property type="molecule type" value="Genomic_DNA"/>
</dbReference>
<proteinExistence type="predicted"/>
<dbReference type="Proteomes" id="UP000824025">
    <property type="component" value="Unassembled WGS sequence"/>
</dbReference>
<evidence type="ECO:0000313" key="1">
    <source>
        <dbReference type="EMBL" id="HIZ08975.1"/>
    </source>
</evidence>
<organism evidence="1 2">
    <name type="scientific">Candidatus Borkfalkia avicola</name>
    <dbReference type="NCBI Taxonomy" id="2838503"/>
    <lineage>
        <taxon>Bacteria</taxon>
        <taxon>Bacillati</taxon>
        <taxon>Bacillota</taxon>
        <taxon>Clostridia</taxon>
        <taxon>Christensenellales</taxon>
        <taxon>Christensenellaceae</taxon>
        <taxon>Candidatus Borkfalkia</taxon>
    </lineage>
</organism>
<reference evidence="1" key="1">
    <citation type="journal article" date="2021" name="PeerJ">
        <title>Extensive microbial diversity within the chicken gut microbiome revealed by metagenomics and culture.</title>
        <authorList>
            <person name="Gilroy R."/>
            <person name="Ravi A."/>
            <person name="Getino M."/>
            <person name="Pursley I."/>
            <person name="Horton D.L."/>
            <person name="Alikhan N.F."/>
            <person name="Baker D."/>
            <person name="Gharbi K."/>
            <person name="Hall N."/>
            <person name="Watson M."/>
            <person name="Adriaenssens E.M."/>
            <person name="Foster-Nyarko E."/>
            <person name="Jarju S."/>
            <person name="Secka A."/>
            <person name="Antonio M."/>
            <person name="Oren A."/>
            <person name="Chaudhuri R.R."/>
            <person name="La Ragione R."/>
            <person name="Hildebrand F."/>
            <person name="Pallen M.J."/>
        </authorList>
    </citation>
    <scope>NUCLEOTIDE SEQUENCE</scope>
    <source>
        <strain evidence="1">CHK192-19661</strain>
    </source>
</reference>
<evidence type="ECO:0008006" key="3">
    <source>
        <dbReference type="Google" id="ProtNLM"/>
    </source>
</evidence>
<name>A0A9D2D5P4_9FIRM</name>
<gene>
    <name evidence="1" type="ORF">H9726_00670</name>
</gene>
<dbReference type="AlphaFoldDB" id="A0A9D2D5P4"/>
<accession>A0A9D2D5P4</accession>
<protein>
    <recommendedName>
        <fullName evidence="3">Orotate phosphoribosyltransferase</fullName>
    </recommendedName>
</protein>
<reference evidence="1" key="2">
    <citation type="submission" date="2021-04" db="EMBL/GenBank/DDBJ databases">
        <authorList>
            <person name="Gilroy R."/>
        </authorList>
    </citation>
    <scope>NUCLEOTIDE SEQUENCE</scope>
    <source>
        <strain evidence="1">CHK192-19661</strain>
    </source>
</reference>
<comment type="caution">
    <text evidence="1">The sequence shown here is derived from an EMBL/GenBank/DDBJ whole genome shotgun (WGS) entry which is preliminary data.</text>
</comment>
<sequence length="51" mass="5324">MNGSICGICGRDCGAQDGYICEECGAFVCGECRKKTGAVCPACYGRLNRPS</sequence>
<evidence type="ECO:0000313" key="2">
    <source>
        <dbReference type="Proteomes" id="UP000824025"/>
    </source>
</evidence>